<evidence type="ECO:0000313" key="1">
    <source>
        <dbReference type="EMBL" id="KOO31149.1"/>
    </source>
</evidence>
<sequence>MATRLNVLPDHLAVEERPGRGRCLILKRPAAAGEVLLAESPVCCIATRYVAMHELPAGAELTISYMPLGDPPDLRRQRLRDEYNFSCDCARCQVEAASEAATVAAEAAEVAKAMAAAGGAADAMAMEQGDEERPPFAVGDVDETYVALYVLKHVCDQCLGTMAPLITAPSSCLCNRCGTTRTEAEFLARAEAHFAGDEHEHEDDEEMM</sequence>
<comment type="caution">
    <text evidence="1">The sequence shown here is derived from an EMBL/GenBank/DDBJ whole genome shotgun (WGS) entry which is preliminary data.</text>
</comment>
<reference evidence="2" key="1">
    <citation type="journal article" date="2015" name="PLoS Genet.">
        <title>Genome Sequence and Transcriptome Analyses of Chrysochromulina tobin: Metabolic Tools for Enhanced Algal Fitness in the Prominent Order Prymnesiales (Haptophyceae).</title>
        <authorList>
            <person name="Hovde B.T."/>
            <person name="Deodato C.R."/>
            <person name="Hunsperger H.M."/>
            <person name="Ryken S.A."/>
            <person name="Yost W."/>
            <person name="Jha R.K."/>
            <person name="Patterson J."/>
            <person name="Monnat R.J. Jr."/>
            <person name="Barlow S.B."/>
            <person name="Starkenburg S.R."/>
            <person name="Cattolico R.A."/>
        </authorList>
    </citation>
    <scope>NUCLEOTIDE SEQUENCE</scope>
    <source>
        <strain evidence="2">CCMP291</strain>
    </source>
</reference>
<dbReference type="AlphaFoldDB" id="A0A0M0JX67"/>
<accession>A0A0M0JX67</accession>
<organism evidence="1 2">
    <name type="scientific">Chrysochromulina tobinii</name>
    <dbReference type="NCBI Taxonomy" id="1460289"/>
    <lineage>
        <taxon>Eukaryota</taxon>
        <taxon>Haptista</taxon>
        <taxon>Haptophyta</taxon>
        <taxon>Prymnesiophyceae</taxon>
        <taxon>Prymnesiales</taxon>
        <taxon>Chrysochromulinaceae</taxon>
        <taxon>Chrysochromulina</taxon>
    </lineage>
</organism>
<dbReference type="PANTHER" id="PTHR47420">
    <property type="entry name" value="HISTONE-LYSINE N-METHYLTRANSFERASE ASHR2"/>
    <property type="match status" value="1"/>
</dbReference>
<name>A0A0M0JX67_9EUKA</name>
<dbReference type="Gene3D" id="2.170.270.10">
    <property type="entry name" value="SET domain"/>
    <property type="match status" value="1"/>
</dbReference>
<evidence type="ECO:0000313" key="2">
    <source>
        <dbReference type="Proteomes" id="UP000037460"/>
    </source>
</evidence>
<dbReference type="EMBL" id="JWZX01002077">
    <property type="protein sequence ID" value="KOO31149.1"/>
    <property type="molecule type" value="Genomic_DNA"/>
</dbReference>
<gene>
    <name evidence="1" type="ORF">Ctob_014631</name>
</gene>
<dbReference type="OrthoDB" id="265717at2759"/>
<dbReference type="PANTHER" id="PTHR47420:SF3">
    <property type="entry name" value="HISTONE-LYSINE N-METHYLTRANSFERASE ASHR2"/>
    <property type="match status" value="1"/>
</dbReference>
<dbReference type="Proteomes" id="UP000037460">
    <property type="component" value="Unassembled WGS sequence"/>
</dbReference>
<evidence type="ECO:0008006" key="3">
    <source>
        <dbReference type="Google" id="ProtNLM"/>
    </source>
</evidence>
<dbReference type="InterPro" id="IPR046341">
    <property type="entry name" value="SET_dom_sf"/>
</dbReference>
<protein>
    <recommendedName>
        <fullName evidence="3">SET domain-containing protein</fullName>
    </recommendedName>
</protein>
<keyword evidence="2" id="KW-1185">Reference proteome</keyword>
<dbReference type="SUPFAM" id="SSF82199">
    <property type="entry name" value="SET domain"/>
    <property type="match status" value="1"/>
</dbReference>
<dbReference type="InterPro" id="IPR044238">
    <property type="entry name" value="ASHR2-like"/>
</dbReference>
<proteinExistence type="predicted"/>